<dbReference type="FunFam" id="3.90.640.10:FF:000004">
    <property type="entry name" value="Heat shock 70 kDa protein 4"/>
    <property type="match status" value="1"/>
</dbReference>
<evidence type="ECO:0000313" key="7">
    <source>
        <dbReference type="EMBL" id="CAD9369155.1"/>
    </source>
</evidence>
<evidence type="ECO:0000256" key="4">
    <source>
        <dbReference type="ARBA" id="ARBA00023186"/>
    </source>
</evidence>
<feature type="compositionally biased region" description="Acidic residues" evidence="5">
    <location>
        <begin position="861"/>
        <end position="878"/>
    </location>
</feature>
<dbReference type="Gene3D" id="2.60.34.10">
    <property type="entry name" value="Substrate Binding Domain Of DNAk, Chain A, domain 1"/>
    <property type="match status" value="1"/>
</dbReference>
<evidence type="ECO:0000256" key="5">
    <source>
        <dbReference type="SAM" id="MobiDB-lite"/>
    </source>
</evidence>
<evidence type="ECO:0000256" key="2">
    <source>
        <dbReference type="ARBA" id="ARBA00022824"/>
    </source>
</evidence>
<dbReference type="InterPro" id="IPR013126">
    <property type="entry name" value="Hsp_70_fam"/>
</dbReference>
<dbReference type="GO" id="GO:0034663">
    <property type="term" value="C:endoplasmic reticulum chaperone complex"/>
    <property type="evidence" value="ECO:0007669"/>
    <property type="project" value="TreeGrafter"/>
</dbReference>
<keyword evidence="4" id="KW-0143">Chaperone</keyword>
<evidence type="ECO:0000256" key="6">
    <source>
        <dbReference type="SAM" id="SignalP"/>
    </source>
</evidence>
<feature type="region of interest" description="Disordered" evidence="5">
    <location>
        <begin position="816"/>
        <end position="878"/>
    </location>
</feature>
<feature type="region of interest" description="Disordered" evidence="5">
    <location>
        <begin position="558"/>
        <end position="631"/>
    </location>
</feature>
<evidence type="ECO:0000256" key="1">
    <source>
        <dbReference type="ARBA" id="ARBA00022741"/>
    </source>
</evidence>
<evidence type="ECO:0000256" key="3">
    <source>
        <dbReference type="ARBA" id="ARBA00022840"/>
    </source>
</evidence>
<dbReference type="InterPro" id="IPR029047">
    <property type="entry name" value="HSP70_peptide-bd_sf"/>
</dbReference>
<keyword evidence="6" id="KW-0732">Signal</keyword>
<proteinExistence type="predicted"/>
<keyword evidence="3" id="KW-0067">ATP-binding</keyword>
<dbReference type="Gene3D" id="3.90.640.10">
    <property type="entry name" value="Actin, Chain A, domain 4"/>
    <property type="match status" value="1"/>
</dbReference>
<organism evidence="7">
    <name type="scientific">Octactis speculum</name>
    <dbReference type="NCBI Taxonomy" id="3111310"/>
    <lineage>
        <taxon>Eukaryota</taxon>
        <taxon>Sar</taxon>
        <taxon>Stramenopiles</taxon>
        <taxon>Ochrophyta</taxon>
        <taxon>Dictyochophyceae</taxon>
        <taxon>Dictyochales</taxon>
        <taxon>Dictyochaceae</taxon>
        <taxon>Octactis</taxon>
    </lineage>
</organism>
<dbReference type="PANTHER" id="PTHR45639">
    <property type="entry name" value="HSC70CB, ISOFORM G-RELATED"/>
    <property type="match status" value="1"/>
</dbReference>
<dbReference type="GO" id="GO:0030968">
    <property type="term" value="P:endoplasmic reticulum unfolded protein response"/>
    <property type="evidence" value="ECO:0007669"/>
    <property type="project" value="TreeGrafter"/>
</dbReference>
<dbReference type="Gene3D" id="3.30.30.30">
    <property type="match status" value="1"/>
</dbReference>
<dbReference type="Gene3D" id="3.30.420.40">
    <property type="match status" value="2"/>
</dbReference>
<dbReference type="GO" id="GO:0005524">
    <property type="term" value="F:ATP binding"/>
    <property type="evidence" value="ECO:0007669"/>
    <property type="project" value="UniProtKB-KW"/>
</dbReference>
<reference evidence="7" key="1">
    <citation type="submission" date="2021-01" db="EMBL/GenBank/DDBJ databases">
        <authorList>
            <person name="Corre E."/>
            <person name="Pelletier E."/>
            <person name="Niang G."/>
            <person name="Scheremetjew M."/>
            <person name="Finn R."/>
            <person name="Kale V."/>
            <person name="Holt S."/>
            <person name="Cochrane G."/>
            <person name="Meng A."/>
            <person name="Brown T."/>
            <person name="Cohen L."/>
        </authorList>
    </citation>
    <scope>NUCLEOTIDE SEQUENCE</scope>
    <source>
        <strain evidence="7">CCMP1381</strain>
    </source>
</reference>
<protein>
    <submittedName>
        <fullName evidence="7">Uncharacterized protein</fullName>
    </submittedName>
</protein>
<dbReference type="Pfam" id="PF00012">
    <property type="entry name" value="HSP70"/>
    <property type="match status" value="1"/>
</dbReference>
<dbReference type="GO" id="GO:0140662">
    <property type="term" value="F:ATP-dependent protein folding chaperone"/>
    <property type="evidence" value="ECO:0007669"/>
    <property type="project" value="InterPro"/>
</dbReference>
<accession>A0A7S2AJ41</accession>
<sequence>MWKLTTAFSRLACLALCSQSVQANVIGIDIGSTFMKVALVQLGVPLEIVTNTISKRKTEVCITFDRGERYFGSDAYGLMSRKPQSSFTKFGRMLGRSMEHATVKDILSQYYSMDMYQNDTRGGLSIKLGDADYSPEELTAMLLGHAKDFTKAFGGKEIRDCVLTVPSFYTFHERLALKNAAEIAKLKVLALIDENTAAALQYGKDRVFEENHTVLYFNMGAASTQVTITTYGSYVGKEGYKNKTIGTFDVIAKAWDENLGGTDFDLKLTNYFADEFNKKSGGEIRDVPRAMAKLRAQATKSKQVLSANSEIPVKINSLHNDVDFTVHITRAKFEQLSQDLFARVTLPISEALAQANLTVADLDGVELLGGGMRIPKIQSILGDFFVDKQLGVHLNADEAMALGAAFHAANLSTAFKVRKTGMTDFTTHAVNVSVKSIIKEVGLLGSLFGTDEAAAEEAKSWSRVTTLFKAQNRFDLKKTIAFHHDHDIICDLTYPDPSSLPPSLSPQIAILNVTGIEAFAKEMAAKGLDKPKIHLTFKLEGRGVTLSKAEATVEEVVAATNESASDTNKTVNESASNETGNETGAEDNATANTSKSKTEKASKKPKKKQYRRELKVEQDFTLPETKARSPVEVDTSLEKLANLNKLDDERHEKEEAKNTLEGFLYATRNRIYDEDELAAKVSTEEQREELLTLVSESADWLDDEGFDESAAVYKAKKKDVVTLSDPIFLRMEEFVARPKAVEATEKRLVDIRALMKKWETTMPQVTADERADVIALLEKSKQWIDEKTEAQEKLSRHEPPAFLVKNLEAQLKPVTTLVTRLSRKPKPLPPKKNKTNSTNGTATKNETASEQEKNETTTDEKVDEPDAEEETSTGSDEL</sequence>
<feature type="compositionally biased region" description="Polar residues" evidence="5">
    <location>
        <begin position="561"/>
        <end position="582"/>
    </location>
</feature>
<feature type="compositionally biased region" description="Basic and acidic residues" evidence="5">
    <location>
        <begin position="850"/>
        <end position="860"/>
    </location>
</feature>
<feature type="chain" id="PRO_5031476333" evidence="6">
    <location>
        <begin position="24"/>
        <end position="878"/>
    </location>
</feature>
<dbReference type="PANTHER" id="PTHR45639:SF3">
    <property type="entry name" value="HYPOXIA UP-REGULATED PROTEIN 1"/>
    <property type="match status" value="1"/>
</dbReference>
<dbReference type="SUPFAM" id="SSF53067">
    <property type="entry name" value="Actin-like ATPase domain"/>
    <property type="match status" value="2"/>
</dbReference>
<dbReference type="InterPro" id="IPR043129">
    <property type="entry name" value="ATPase_NBD"/>
</dbReference>
<name>A0A7S2AJ41_9STRA</name>
<dbReference type="AlphaFoldDB" id="A0A7S2AJ41"/>
<keyword evidence="2" id="KW-0256">Endoplasmic reticulum</keyword>
<feature type="signal peptide" evidence="6">
    <location>
        <begin position="1"/>
        <end position="23"/>
    </location>
</feature>
<dbReference type="SUPFAM" id="SSF100934">
    <property type="entry name" value="Heat shock protein 70kD (HSP70), C-terminal subdomain"/>
    <property type="match status" value="1"/>
</dbReference>
<dbReference type="CDD" id="cd10230">
    <property type="entry name" value="ASKHA_NBD_HSP70_HYOU1"/>
    <property type="match status" value="1"/>
</dbReference>
<dbReference type="PRINTS" id="PR00301">
    <property type="entry name" value="HEATSHOCK70"/>
</dbReference>
<dbReference type="InterPro" id="IPR029048">
    <property type="entry name" value="HSP70_C_sf"/>
</dbReference>
<gene>
    <name evidence="7" type="ORF">DSPE1174_LOCUS383</name>
</gene>
<dbReference type="Gene3D" id="1.20.1270.10">
    <property type="match status" value="1"/>
</dbReference>
<feature type="compositionally biased region" description="Basic residues" evidence="5">
    <location>
        <begin position="821"/>
        <end position="834"/>
    </location>
</feature>
<dbReference type="EMBL" id="HBGS01000701">
    <property type="protein sequence ID" value="CAD9369155.1"/>
    <property type="molecule type" value="Transcribed_RNA"/>
</dbReference>
<feature type="compositionally biased region" description="Low complexity" evidence="5">
    <location>
        <begin position="835"/>
        <end position="845"/>
    </location>
</feature>
<keyword evidence="1" id="KW-0547">Nucleotide-binding</keyword>